<evidence type="ECO:0000256" key="1">
    <source>
        <dbReference type="ARBA" id="ARBA00001947"/>
    </source>
</evidence>
<comment type="caution">
    <text evidence="17">The sequence shown here is derived from an EMBL/GenBank/DDBJ whole genome shotgun (WGS) entry which is preliminary data.</text>
</comment>
<comment type="catalytic activity">
    <reaction evidence="11 15">
        <text>cytidine + H2O + H(+) = uridine + NH4(+)</text>
        <dbReference type="Rhea" id="RHEA:16069"/>
        <dbReference type="ChEBI" id="CHEBI:15377"/>
        <dbReference type="ChEBI" id="CHEBI:15378"/>
        <dbReference type="ChEBI" id="CHEBI:16704"/>
        <dbReference type="ChEBI" id="CHEBI:17562"/>
        <dbReference type="ChEBI" id="CHEBI:28938"/>
        <dbReference type="EC" id="3.5.4.5"/>
    </reaction>
</comment>
<feature type="binding site" evidence="14">
    <location>
        <position position="92"/>
    </location>
    <ligand>
        <name>Zn(2+)</name>
        <dbReference type="ChEBI" id="CHEBI:29105"/>
        <note>catalytic</note>
    </ligand>
</feature>
<keyword evidence="7 15" id="KW-0378">Hydrolase</keyword>
<feature type="active site" description="Proton donor" evidence="12">
    <location>
        <position position="56"/>
    </location>
</feature>
<dbReference type="FunFam" id="3.40.140.10:FF:000008">
    <property type="entry name" value="Cytidine deaminase"/>
    <property type="match status" value="1"/>
</dbReference>
<organism evidence="17 18">
    <name type="scientific">Macrococcoides goetzii</name>
    <dbReference type="NCBI Taxonomy" id="1891097"/>
    <lineage>
        <taxon>Bacteria</taxon>
        <taxon>Bacillati</taxon>
        <taxon>Bacillota</taxon>
        <taxon>Bacilli</taxon>
        <taxon>Bacillales</taxon>
        <taxon>Staphylococcaceae</taxon>
        <taxon>Macrococcoides</taxon>
    </lineage>
</organism>
<feature type="binding site" evidence="14">
    <location>
        <position position="89"/>
    </location>
    <ligand>
        <name>Zn(2+)</name>
        <dbReference type="ChEBI" id="CHEBI:29105"/>
        <note>catalytic</note>
    </ligand>
</feature>
<evidence type="ECO:0000256" key="10">
    <source>
        <dbReference type="ARBA" id="ARBA00049252"/>
    </source>
</evidence>
<dbReference type="PROSITE" id="PS00903">
    <property type="entry name" value="CYT_DCMP_DEAMINASES_1"/>
    <property type="match status" value="1"/>
</dbReference>
<evidence type="ECO:0000256" key="9">
    <source>
        <dbReference type="ARBA" id="ARBA00032005"/>
    </source>
</evidence>
<evidence type="ECO:0000313" key="18">
    <source>
        <dbReference type="Proteomes" id="UP000229523"/>
    </source>
</evidence>
<dbReference type="PROSITE" id="PS51747">
    <property type="entry name" value="CYT_DCMP_DEAMINASES_2"/>
    <property type="match status" value="1"/>
</dbReference>
<dbReference type="AlphaFoldDB" id="A0A2G5NTJ1"/>
<dbReference type="NCBIfam" id="NF004064">
    <property type="entry name" value="PRK05578.1"/>
    <property type="match status" value="1"/>
</dbReference>
<dbReference type="InterPro" id="IPR016192">
    <property type="entry name" value="APOBEC/CMP_deaminase_Zn-bd"/>
</dbReference>
<dbReference type="InterPro" id="IPR016193">
    <property type="entry name" value="Cytidine_deaminase-like"/>
</dbReference>
<dbReference type="GO" id="GO:0004126">
    <property type="term" value="F:cytidine deaminase activity"/>
    <property type="evidence" value="ECO:0007669"/>
    <property type="project" value="UniProtKB-UniRule"/>
</dbReference>
<evidence type="ECO:0000256" key="8">
    <source>
        <dbReference type="ARBA" id="ARBA00022833"/>
    </source>
</evidence>
<dbReference type="EMBL" id="MJBI02000001">
    <property type="protein sequence ID" value="RAI82398.1"/>
    <property type="molecule type" value="Genomic_DNA"/>
</dbReference>
<feature type="binding site" evidence="14">
    <location>
        <position position="54"/>
    </location>
    <ligand>
        <name>Zn(2+)</name>
        <dbReference type="ChEBI" id="CHEBI:29105"/>
        <note>catalytic</note>
    </ligand>
</feature>
<dbReference type="GO" id="GO:0008270">
    <property type="term" value="F:zinc ion binding"/>
    <property type="evidence" value="ECO:0007669"/>
    <property type="project" value="UniProtKB-UniRule"/>
</dbReference>
<dbReference type="PANTHER" id="PTHR11644">
    <property type="entry name" value="CYTIDINE DEAMINASE"/>
    <property type="match status" value="1"/>
</dbReference>
<dbReference type="InterPro" id="IPR050202">
    <property type="entry name" value="Cyt/Deoxycyt_deaminase"/>
</dbReference>
<keyword evidence="18" id="KW-1185">Reference proteome</keyword>
<protein>
    <recommendedName>
        <fullName evidence="5 15">Cytidine deaminase</fullName>
        <ecNumber evidence="4 15">3.5.4.5</ecNumber>
    </recommendedName>
    <alternativeName>
        <fullName evidence="9 15">Cytidine aminohydrolase</fullName>
    </alternativeName>
</protein>
<dbReference type="RefSeq" id="WP_099578496.1">
    <property type="nucleotide sequence ID" value="NZ_MJBI02000001.1"/>
</dbReference>
<evidence type="ECO:0000256" key="4">
    <source>
        <dbReference type="ARBA" id="ARBA00012783"/>
    </source>
</evidence>
<dbReference type="GO" id="GO:0072527">
    <property type="term" value="P:pyrimidine-containing compound metabolic process"/>
    <property type="evidence" value="ECO:0007669"/>
    <property type="project" value="UniProtKB-ARBA"/>
</dbReference>
<accession>A0A2G5NTJ1</accession>
<comment type="similarity">
    <text evidence="3 15">Belongs to the cytidine and deoxycytidylate deaminase family.</text>
</comment>
<feature type="domain" description="CMP/dCMP-type deaminase" evidence="16">
    <location>
        <begin position="2"/>
        <end position="131"/>
    </location>
</feature>
<evidence type="ECO:0000313" key="17">
    <source>
        <dbReference type="EMBL" id="RAI82398.1"/>
    </source>
</evidence>
<name>A0A2G5NTJ1_9STAP</name>
<evidence type="ECO:0000259" key="16">
    <source>
        <dbReference type="PROSITE" id="PS51747"/>
    </source>
</evidence>
<dbReference type="Gene3D" id="3.40.140.10">
    <property type="entry name" value="Cytidine Deaminase, domain 2"/>
    <property type="match status" value="1"/>
</dbReference>
<evidence type="ECO:0000256" key="15">
    <source>
        <dbReference type="RuleBase" id="RU364006"/>
    </source>
</evidence>
<evidence type="ECO:0000256" key="5">
    <source>
        <dbReference type="ARBA" id="ARBA00018266"/>
    </source>
</evidence>
<reference evidence="17 18" key="1">
    <citation type="journal article" date="2018" name="Front. Microbiol.">
        <title>Description and Comparative Genomics of Macrococcus caseolyticus subsp. hominis subsp. nov., Macrococcus goetzii sp. nov., Macrococcus epidermidis sp. nov., and Macrococcus bohemicus sp. nov., Novel Macrococci From Human Clinical Material With Virulence Potential and Suspected Uptake of Foreign DNA by Natural Transformation.</title>
        <authorList>
            <person name="Maslanova I."/>
            <person name="Wertheimer Z."/>
            <person name="Sedlacek I."/>
            <person name="Svec P."/>
            <person name="Indrakova A."/>
            <person name="Kovarovic V."/>
            <person name="Schumann P."/>
            <person name="Sproer C."/>
            <person name="Kralova S."/>
            <person name="Sedo O."/>
            <person name="Kristofova L."/>
            <person name="Vrbovska V."/>
            <person name="Fuzik T."/>
            <person name="Petras P."/>
            <person name="Zdrahal Z."/>
            <person name="Ruzickova V."/>
            <person name="Doskar J."/>
            <person name="Pantucek R."/>
        </authorList>
    </citation>
    <scope>NUCLEOTIDE SEQUENCE [LARGE SCALE GENOMIC DNA]</scope>
    <source>
        <strain evidence="17 18">CCM 4927</strain>
    </source>
</reference>
<dbReference type="Pfam" id="PF00383">
    <property type="entry name" value="dCMP_cyt_deam_1"/>
    <property type="match status" value="1"/>
</dbReference>
<proteinExistence type="inferred from homology"/>
<dbReference type="PANTHER" id="PTHR11644:SF2">
    <property type="entry name" value="CYTIDINE DEAMINASE"/>
    <property type="match status" value="1"/>
</dbReference>
<dbReference type="SUPFAM" id="SSF53927">
    <property type="entry name" value="Cytidine deaminase-like"/>
    <property type="match status" value="1"/>
</dbReference>
<evidence type="ECO:0000256" key="2">
    <source>
        <dbReference type="ARBA" id="ARBA00003949"/>
    </source>
</evidence>
<dbReference type="NCBIfam" id="TIGR01354">
    <property type="entry name" value="cyt_deam_tetra"/>
    <property type="match status" value="1"/>
</dbReference>
<keyword evidence="8 14" id="KW-0862">Zinc</keyword>
<evidence type="ECO:0000256" key="6">
    <source>
        <dbReference type="ARBA" id="ARBA00022723"/>
    </source>
</evidence>
<dbReference type="GO" id="GO:0042802">
    <property type="term" value="F:identical protein binding"/>
    <property type="evidence" value="ECO:0007669"/>
    <property type="project" value="UniProtKB-ARBA"/>
</dbReference>
<evidence type="ECO:0000256" key="14">
    <source>
        <dbReference type="PIRSR" id="PIRSR606262-3"/>
    </source>
</evidence>
<keyword evidence="6 14" id="KW-0479">Metal-binding</keyword>
<feature type="binding site" evidence="13">
    <location>
        <begin position="43"/>
        <end position="49"/>
    </location>
    <ligand>
        <name>substrate</name>
    </ligand>
</feature>
<evidence type="ECO:0000256" key="13">
    <source>
        <dbReference type="PIRSR" id="PIRSR606262-2"/>
    </source>
</evidence>
<dbReference type="GO" id="GO:0055086">
    <property type="term" value="P:nucleobase-containing small molecule metabolic process"/>
    <property type="evidence" value="ECO:0007669"/>
    <property type="project" value="UniProtKB-ARBA"/>
</dbReference>
<evidence type="ECO:0000256" key="11">
    <source>
        <dbReference type="ARBA" id="ARBA00049558"/>
    </source>
</evidence>
<comment type="catalytic activity">
    <reaction evidence="10 15">
        <text>2'-deoxycytidine + H2O + H(+) = 2'-deoxyuridine + NH4(+)</text>
        <dbReference type="Rhea" id="RHEA:13433"/>
        <dbReference type="ChEBI" id="CHEBI:15377"/>
        <dbReference type="ChEBI" id="CHEBI:15378"/>
        <dbReference type="ChEBI" id="CHEBI:15698"/>
        <dbReference type="ChEBI" id="CHEBI:16450"/>
        <dbReference type="ChEBI" id="CHEBI:28938"/>
        <dbReference type="EC" id="3.5.4.5"/>
    </reaction>
</comment>
<dbReference type="CDD" id="cd01283">
    <property type="entry name" value="cytidine_deaminase"/>
    <property type="match status" value="1"/>
</dbReference>
<dbReference type="EC" id="3.5.4.5" evidence="4 15"/>
<evidence type="ECO:0000256" key="7">
    <source>
        <dbReference type="ARBA" id="ARBA00022801"/>
    </source>
</evidence>
<comment type="function">
    <text evidence="2 15">This enzyme scavenges exogenous and endogenous cytidine and 2'-deoxycytidine for UMP synthesis.</text>
</comment>
<gene>
    <name evidence="17" type="primary">cdd</name>
    <name evidence="17" type="ORF">BFS35_001565</name>
</gene>
<dbReference type="GO" id="GO:0005829">
    <property type="term" value="C:cytosol"/>
    <property type="evidence" value="ECO:0007669"/>
    <property type="project" value="TreeGrafter"/>
</dbReference>
<evidence type="ECO:0000256" key="3">
    <source>
        <dbReference type="ARBA" id="ARBA00006576"/>
    </source>
</evidence>
<dbReference type="Proteomes" id="UP000229523">
    <property type="component" value="Unassembled WGS sequence"/>
</dbReference>
<dbReference type="InterPro" id="IPR006262">
    <property type="entry name" value="Cyt_deam_tetra"/>
</dbReference>
<sequence>MDLKNEWLDGVKTAREKAYTPYSNFKVGAFLIAKDGTTFDGCNVENAAYGDCICAERTALVSAIAQGYKPGDFEALVVTTDTPTPSSPCGSCRQVIKELCNDEMPVYLTNIKGDVIKRTVDDLLPLGFSGRDLEDVK</sequence>
<evidence type="ECO:0000256" key="12">
    <source>
        <dbReference type="PIRSR" id="PIRSR606262-1"/>
    </source>
</evidence>
<dbReference type="InterPro" id="IPR002125">
    <property type="entry name" value="CMP_dCMP_dom"/>
</dbReference>
<comment type="cofactor">
    <cofactor evidence="1 14 15">
        <name>Zn(2+)</name>
        <dbReference type="ChEBI" id="CHEBI:29105"/>
    </cofactor>
</comment>